<name>A0A0K1PI56_9BACT</name>
<dbReference type="InterPro" id="IPR016181">
    <property type="entry name" value="Acyl_CoA_acyltransferase"/>
</dbReference>
<accession>A0A0K1PI56</accession>
<feature type="domain" description="N-acetyltransferase" evidence="3">
    <location>
        <begin position="16"/>
        <end position="184"/>
    </location>
</feature>
<reference evidence="4 5" key="1">
    <citation type="submission" date="2015-08" db="EMBL/GenBank/DDBJ databases">
        <authorList>
            <person name="Babu N.S."/>
            <person name="Beckwith C.J."/>
            <person name="Beseler K.G."/>
            <person name="Brison A."/>
            <person name="Carone J.V."/>
            <person name="Caskin T.P."/>
            <person name="Diamond M."/>
            <person name="Durham M.E."/>
            <person name="Foxe J.M."/>
            <person name="Go M."/>
            <person name="Henderson B.A."/>
            <person name="Jones I.B."/>
            <person name="McGettigan J.A."/>
            <person name="Micheletti S.J."/>
            <person name="Nasrallah M.E."/>
            <person name="Ortiz D."/>
            <person name="Piller C.R."/>
            <person name="Privatt S.R."/>
            <person name="Schneider S.L."/>
            <person name="Sharp S."/>
            <person name="Smith T.C."/>
            <person name="Stanton J.D."/>
            <person name="Ullery H.E."/>
            <person name="Wilson R.J."/>
            <person name="Serrano M.G."/>
            <person name="Buck G."/>
            <person name="Lee V."/>
            <person name="Wang Y."/>
            <person name="Carvalho R."/>
            <person name="Voegtly L."/>
            <person name="Shi R."/>
            <person name="Duckworth R."/>
            <person name="Johnson A."/>
            <person name="Loviza R."/>
            <person name="Walstead R."/>
            <person name="Shah Z."/>
            <person name="Kiflezghi M."/>
            <person name="Wade K."/>
            <person name="Ball S.L."/>
            <person name="Bradley K.W."/>
            <person name="Asai D.J."/>
            <person name="Bowman C.A."/>
            <person name="Russell D.A."/>
            <person name="Pope W.H."/>
            <person name="Jacobs-Sera D."/>
            <person name="Hendrix R.W."/>
            <person name="Hatfull G.F."/>
        </authorList>
    </citation>
    <scope>NUCLEOTIDE SEQUENCE [LARGE SCALE GENOMIC DNA]</scope>
    <source>
        <strain evidence="4 5">DSM 27710</strain>
    </source>
</reference>
<organism evidence="4 5">
    <name type="scientific">Vulgatibacter incomptus</name>
    <dbReference type="NCBI Taxonomy" id="1391653"/>
    <lineage>
        <taxon>Bacteria</taxon>
        <taxon>Pseudomonadati</taxon>
        <taxon>Myxococcota</taxon>
        <taxon>Myxococcia</taxon>
        <taxon>Myxococcales</taxon>
        <taxon>Cystobacterineae</taxon>
        <taxon>Vulgatibacteraceae</taxon>
        <taxon>Vulgatibacter</taxon>
    </lineage>
</organism>
<dbReference type="Proteomes" id="UP000055590">
    <property type="component" value="Chromosome"/>
</dbReference>
<dbReference type="PANTHER" id="PTHR43877">
    <property type="entry name" value="AMINOALKYLPHOSPHONATE N-ACETYLTRANSFERASE-RELATED-RELATED"/>
    <property type="match status" value="1"/>
</dbReference>
<proteinExistence type="predicted"/>
<gene>
    <name evidence="4" type="ORF">AKJ08_3600</name>
</gene>
<dbReference type="STRING" id="1391653.AKJ08_3600"/>
<dbReference type="EMBL" id="CP012332">
    <property type="protein sequence ID" value="AKU93213.1"/>
    <property type="molecule type" value="Genomic_DNA"/>
</dbReference>
<dbReference type="AlphaFoldDB" id="A0A0K1PI56"/>
<protein>
    <submittedName>
        <fullName evidence="4">Histone acetyltransferase HPA2</fullName>
    </submittedName>
</protein>
<dbReference type="SUPFAM" id="SSF55729">
    <property type="entry name" value="Acyl-CoA N-acyltransferases (Nat)"/>
    <property type="match status" value="1"/>
</dbReference>
<dbReference type="PROSITE" id="PS51186">
    <property type="entry name" value="GNAT"/>
    <property type="match status" value="1"/>
</dbReference>
<dbReference type="RefSeq" id="WP_050727267.1">
    <property type="nucleotide sequence ID" value="NZ_CP012332.1"/>
</dbReference>
<evidence type="ECO:0000313" key="4">
    <source>
        <dbReference type="EMBL" id="AKU93213.1"/>
    </source>
</evidence>
<evidence type="ECO:0000259" key="3">
    <source>
        <dbReference type="PROSITE" id="PS51186"/>
    </source>
</evidence>
<dbReference type="Pfam" id="PF00583">
    <property type="entry name" value="Acetyltransf_1"/>
    <property type="match status" value="1"/>
</dbReference>
<evidence type="ECO:0000256" key="2">
    <source>
        <dbReference type="ARBA" id="ARBA00023315"/>
    </source>
</evidence>
<dbReference type="InterPro" id="IPR000182">
    <property type="entry name" value="GNAT_dom"/>
</dbReference>
<keyword evidence="5" id="KW-1185">Reference proteome</keyword>
<keyword evidence="2" id="KW-0012">Acyltransferase</keyword>
<dbReference type="KEGG" id="vin:AKJ08_3600"/>
<dbReference type="InterPro" id="IPR050832">
    <property type="entry name" value="Bact_Acetyltransf"/>
</dbReference>
<evidence type="ECO:0000256" key="1">
    <source>
        <dbReference type="ARBA" id="ARBA00022679"/>
    </source>
</evidence>
<keyword evidence="1 4" id="KW-0808">Transferase</keyword>
<sequence>MIARRRRATIDWMATIRVRKMTAADLPAVSAMAGKLVRLHHEFDRRRFMDPADCEPGYGTWLASQLDVDASILLVAEDDLGVVGYVYASLEPRSYDKLLDACANVHDIYVDERSRRGGVAEVLLREALREAASRGAPRAVLLAAVPNEKAQRLFARIGFRPTMFEMTCELEDGDGDGEHYVRLESEER</sequence>
<dbReference type="GO" id="GO:0016747">
    <property type="term" value="F:acyltransferase activity, transferring groups other than amino-acyl groups"/>
    <property type="evidence" value="ECO:0007669"/>
    <property type="project" value="InterPro"/>
</dbReference>
<evidence type="ECO:0000313" key="5">
    <source>
        <dbReference type="Proteomes" id="UP000055590"/>
    </source>
</evidence>
<dbReference type="CDD" id="cd04301">
    <property type="entry name" value="NAT_SF"/>
    <property type="match status" value="1"/>
</dbReference>
<dbReference type="Gene3D" id="3.40.630.30">
    <property type="match status" value="1"/>
</dbReference>